<accession>A0A7V9YY82</accession>
<dbReference type="AlphaFoldDB" id="A0A7V9YY82"/>
<keyword evidence="4 5" id="KW-0479">Metal-binding</keyword>
<feature type="binding site" evidence="4">
    <location>
        <position position="190"/>
    </location>
    <ligand>
        <name>NAD(+)</name>
        <dbReference type="ChEBI" id="CHEBI:57540"/>
    </ligand>
</feature>
<dbReference type="PANTHER" id="PTHR11085:SF4">
    <property type="entry name" value="NAD-DEPENDENT PROTEIN DEACYLASE"/>
    <property type="match status" value="1"/>
</dbReference>
<reference evidence="7 8" key="1">
    <citation type="submission" date="2020-07" db="EMBL/GenBank/DDBJ databases">
        <title>Genomic Encyclopedia of Type Strains, Phase IV (KMG-IV): sequencing the most valuable type-strain genomes for metagenomic binning, comparative biology and taxonomic classification.</title>
        <authorList>
            <person name="Goeker M."/>
        </authorList>
    </citation>
    <scope>NUCLEOTIDE SEQUENCE [LARGE SCALE GENOMIC DNA]</scope>
    <source>
        <strain evidence="7 8">DSM 25220</strain>
    </source>
</reference>
<feature type="binding site" evidence="4">
    <location>
        <position position="24"/>
    </location>
    <ligand>
        <name>NAD(+)</name>
        <dbReference type="ChEBI" id="CHEBI:57540"/>
    </ligand>
</feature>
<dbReference type="Proteomes" id="UP000580891">
    <property type="component" value="Unassembled WGS sequence"/>
</dbReference>
<feature type="domain" description="Deacetylase sirtuin-type" evidence="6">
    <location>
        <begin position="1"/>
        <end position="242"/>
    </location>
</feature>
<evidence type="ECO:0000313" key="8">
    <source>
        <dbReference type="Proteomes" id="UP000580891"/>
    </source>
</evidence>
<feature type="binding site" evidence="4 5">
    <location>
        <position position="133"/>
    </location>
    <ligand>
        <name>Zn(2+)</name>
        <dbReference type="ChEBI" id="CHEBI:29105"/>
    </ligand>
</feature>
<evidence type="ECO:0000259" key="6">
    <source>
        <dbReference type="PROSITE" id="PS50305"/>
    </source>
</evidence>
<feature type="binding site" evidence="4">
    <location>
        <position position="106"/>
    </location>
    <ligand>
        <name>nicotinamide</name>
        <dbReference type="ChEBI" id="CHEBI:17154"/>
    </ligand>
</feature>
<dbReference type="InterPro" id="IPR028628">
    <property type="entry name" value="Sirtuin_class_U"/>
</dbReference>
<dbReference type="PROSITE" id="PS50305">
    <property type="entry name" value="SIRTUIN"/>
    <property type="match status" value="1"/>
</dbReference>
<feature type="binding site" evidence="4 5">
    <location>
        <position position="153"/>
    </location>
    <ligand>
        <name>Zn(2+)</name>
        <dbReference type="ChEBI" id="CHEBI:29105"/>
    </ligand>
</feature>
<feature type="binding site" evidence="4">
    <location>
        <position position="215"/>
    </location>
    <ligand>
        <name>NAD(+)</name>
        <dbReference type="ChEBI" id="CHEBI:57540"/>
    </ligand>
</feature>
<dbReference type="GO" id="GO:0070403">
    <property type="term" value="F:NAD+ binding"/>
    <property type="evidence" value="ECO:0007669"/>
    <property type="project" value="UniProtKB-UniRule"/>
</dbReference>
<dbReference type="GO" id="GO:0008270">
    <property type="term" value="F:zinc ion binding"/>
    <property type="evidence" value="ECO:0007669"/>
    <property type="project" value="UniProtKB-UniRule"/>
</dbReference>
<dbReference type="InterPro" id="IPR029035">
    <property type="entry name" value="DHS-like_NAD/FAD-binding_dom"/>
</dbReference>
<gene>
    <name evidence="4" type="primary">cobB</name>
    <name evidence="7" type="ORF">HNQ85_000705</name>
</gene>
<dbReference type="Gene3D" id="3.30.1600.10">
    <property type="entry name" value="SIR2/SIRT2 'Small Domain"/>
    <property type="match status" value="1"/>
</dbReference>
<dbReference type="InterPro" id="IPR003000">
    <property type="entry name" value="Sirtuin"/>
</dbReference>
<feature type="binding site" evidence="4">
    <location>
        <position position="122"/>
    </location>
    <ligand>
        <name>NAD(+)</name>
        <dbReference type="ChEBI" id="CHEBI:57540"/>
    </ligand>
</feature>
<keyword evidence="8" id="KW-1185">Reference proteome</keyword>
<dbReference type="InterPro" id="IPR026591">
    <property type="entry name" value="Sirtuin_cat_small_dom_sf"/>
</dbReference>
<feature type="binding site" evidence="4">
    <location>
        <position position="233"/>
    </location>
    <ligand>
        <name>NAD(+)</name>
        <dbReference type="ChEBI" id="CHEBI:57540"/>
    </ligand>
</feature>
<feature type="binding site" evidence="4">
    <location>
        <position position="107"/>
    </location>
    <ligand>
        <name>nicotinamide</name>
        <dbReference type="ChEBI" id="CHEBI:17154"/>
    </ligand>
</feature>
<dbReference type="EMBL" id="JACDUU010000001">
    <property type="protein sequence ID" value="MBA2870447.1"/>
    <property type="molecule type" value="Genomic_DNA"/>
</dbReference>
<keyword evidence="1 4" id="KW-0963">Cytoplasm</keyword>
<feature type="binding site" evidence="4">
    <location>
        <position position="28"/>
    </location>
    <ligand>
        <name>NAD(+)</name>
        <dbReference type="ChEBI" id="CHEBI:57540"/>
    </ligand>
</feature>
<evidence type="ECO:0000256" key="5">
    <source>
        <dbReference type="PROSITE-ProRule" id="PRU00236"/>
    </source>
</evidence>
<comment type="similarity">
    <text evidence="4">Belongs to the sirtuin family. Class U subfamily.</text>
</comment>
<feature type="active site" description="Proton acceptor" evidence="4 5">
    <location>
        <position position="122"/>
    </location>
</feature>
<dbReference type="GO" id="GO:0017136">
    <property type="term" value="F:histone deacetylase activity, NAD-dependent"/>
    <property type="evidence" value="ECO:0007669"/>
    <property type="project" value="TreeGrafter"/>
</dbReference>
<dbReference type="PANTHER" id="PTHR11085">
    <property type="entry name" value="NAD-DEPENDENT PROTEIN DEACYLASE SIRTUIN-5, MITOCHONDRIAL-RELATED"/>
    <property type="match status" value="1"/>
</dbReference>
<feature type="binding site" evidence="4 5">
    <location>
        <position position="130"/>
    </location>
    <ligand>
        <name>Zn(2+)</name>
        <dbReference type="ChEBI" id="CHEBI:29105"/>
    </ligand>
</feature>
<dbReference type="GO" id="GO:0005737">
    <property type="term" value="C:cytoplasm"/>
    <property type="evidence" value="ECO:0007669"/>
    <property type="project" value="UniProtKB-SubCell"/>
</dbReference>
<dbReference type="Gene3D" id="3.40.50.1220">
    <property type="entry name" value="TPP-binding domain"/>
    <property type="match status" value="1"/>
</dbReference>
<feature type="binding site" evidence="4">
    <location>
        <position position="106"/>
    </location>
    <ligand>
        <name>NAD(+)</name>
        <dbReference type="ChEBI" id="CHEBI:57540"/>
    </ligand>
</feature>
<keyword evidence="4 5" id="KW-0862">Zinc</keyword>
<feature type="binding site" evidence="4">
    <location>
        <position position="35"/>
    </location>
    <ligand>
        <name>NAD(+)</name>
        <dbReference type="ChEBI" id="CHEBI:57540"/>
    </ligand>
</feature>
<dbReference type="Pfam" id="PF02146">
    <property type="entry name" value="SIR2"/>
    <property type="match status" value="1"/>
</dbReference>
<keyword evidence="2 4" id="KW-0808">Transferase</keyword>
<feature type="binding site" evidence="4">
    <location>
        <position position="189"/>
    </location>
    <ligand>
        <name>NAD(+)</name>
        <dbReference type="ChEBI" id="CHEBI:57540"/>
    </ligand>
</feature>
<feature type="binding site" evidence="4">
    <location>
        <position position="35"/>
    </location>
    <ligand>
        <name>nicotinamide</name>
        <dbReference type="ChEBI" id="CHEBI:17154"/>
    </ligand>
</feature>
<dbReference type="RefSeq" id="WP_220129072.1">
    <property type="nucleotide sequence ID" value="NZ_JACDUU010000001.1"/>
</dbReference>
<dbReference type="NCBIfam" id="NF001754">
    <property type="entry name" value="PRK00481.1-4"/>
    <property type="match status" value="1"/>
</dbReference>
<comment type="caution">
    <text evidence="7">The sequence shown here is derived from an EMBL/GenBank/DDBJ whole genome shotgun (WGS) entry which is preliminary data.</text>
</comment>
<evidence type="ECO:0000256" key="1">
    <source>
        <dbReference type="ARBA" id="ARBA00022490"/>
    </source>
</evidence>
<protein>
    <recommendedName>
        <fullName evidence="4">NAD-dependent protein deacetylase</fullName>
        <ecNumber evidence="4">2.3.1.286</ecNumber>
    </recommendedName>
    <alternativeName>
        <fullName evidence="4">Regulatory protein SIR2 homolog</fullName>
    </alternativeName>
</protein>
<proteinExistence type="inferred from homology"/>
<dbReference type="InterPro" id="IPR050134">
    <property type="entry name" value="NAD-dep_sirtuin_deacylases"/>
</dbReference>
<dbReference type="NCBIfam" id="NF001753">
    <property type="entry name" value="PRK00481.1-3"/>
    <property type="match status" value="1"/>
</dbReference>
<feature type="binding site" evidence="4">
    <location>
        <position position="107"/>
    </location>
    <ligand>
        <name>NAD(+)</name>
        <dbReference type="ChEBI" id="CHEBI:57540"/>
    </ligand>
</feature>
<feature type="binding site" evidence="4 5">
    <location>
        <position position="150"/>
    </location>
    <ligand>
        <name>Zn(2+)</name>
        <dbReference type="ChEBI" id="CHEBI:29105"/>
    </ligand>
</feature>
<comment type="function">
    <text evidence="4">NAD-dependent protein deacetylase which modulates the activities of several enzymes which are inactive in their acetylated form.</text>
</comment>
<keyword evidence="3 4" id="KW-0520">NAD</keyword>
<dbReference type="InterPro" id="IPR026590">
    <property type="entry name" value="Ssirtuin_cat_dom"/>
</dbReference>
<dbReference type="HAMAP" id="MF_01968">
    <property type="entry name" value="Sirtuin_ClassU"/>
    <property type="match status" value="1"/>
</dbReference>
<feature type="binding site" evidence="4">
    <location>
        <position position="104"/>
    </location>
    <ligand>
        <name>NAD(+)</name>
        <dbReference type="ChEBI" id="CHEBI:57540"/>
    </ligand>
</feature>
<evidence type="ECO:0000313" key="7">
    <source>
        <dbReference type="EMBL" id="MBA2870447.1"/>
    </source>
</evidence>
<comment type="cofactor">
    <cofactor evidence="4">
        <name>Zn(2+)</name>
        <dbReference type="ChEBI" id="CHEBI:29105"/>
    </cofactor>
    <text evidence="4">Binds 1 zinc ion per subunit.</text>
</comment>
<comment type="caution">
    <text evidence="4">Lacks conserved residue(s) required for the propagation of feature annotation.</text>
</comment>
<dbReference type="SUPFAM" id="SSF52467">
    <property type="entry name" value="DHS-like NAD/FAD-binding domain"/>
    <property type="match status" value="1"/>
</dbReference>
<evidence type="ECO:0000256" key="4">
    <source>
        <dbReference type="HAMAP-Rule" id="MF_01968"/>
    </source>
</evidence>
<feature type="binding site" evidence="4">
    <location>
        <position position="36"/>
    </location>
    <ligand>
        <name>NAD(+)</name>
        <dbReference type="ChEBI" id="CHEBI:57540"/>
    </ligand>
</feature>
<evidence type="ECO:0000256" key="2">
    <source>
        <dbReference type="ARBA" id="ARBA00022679"/>
    </source>
</evidence>
<dbReference type="EC" id="2.3.1.286" evidence="4"/>
<organism evidence="7 8">
    <name type="scientific">[Anoxybacillus] calidus</name>
    <dbReference type="NCBI Taxonomy" id="575178"/>
    <lineage>
        <taxon>Bacteria</taxon>
        <taxon>Bacillati</taxon>
        <taxon>Bacillota</taxon>
        <taxon>Bacilli</taxon>
        <taxon>Bacillales</taxon>
        <taxon>Anoxybacillaceae</taxon>
        <taxon>Paranoxybacillus</taxon>
    </lineage>
</organism>
<sequence length="242" mass="27690">MKETIRKLENLIIEAKRICFFTGAGMSTESGIPDFRSSSGLWTKNQSFVDIVSRSYFEKHPIKFWQAFKEIFRVKLMQQYEPNQGHVFIAELEKKGKLVHIITQNIDGLHQRAGSTNVYEIHGTIQTATCHTCKEKYHLSYINAHDIPKCENCHTILKPDVVLFGDAIHHFEEALDAAYQSDLFLVLGSSLEVTPINQIPIIIATETNIPTVIINKDRTRFDYLFDVCIQAKIGEVLQQLHI</sequence>
<comment type="subcellular location">
    <subcellularLocation>
        <location evidence="4">Cytoplasm</location>
    </subcellularLocation>
</comment>
<comment type="catalytic activity">
    <reaction evidence="4">
        <text>N(6)-acetyl-L-lysyl-[protein] + NAD(+) + H2O = 2''-O-acetyl-ADP-D-ribose + nicotinamide + L-lysyl-[protein]</text>
        <dbReference type="Rhea" id="RHEA:43636"/>
        <dbReference type="Rhea" id="RHEA-COMP:9752"/>
        <dbReference type="Rhea" id="RHEA-COMP:10731"/>
        <dbReference type="ChEBI" id="CHEBI:15377"/>
        <dbReference type="ChEBI" id="CHEBI:17154"/>
        <dbReference type="ChEBI" id="CHEBI:29969"/>
        <dbReference type="ChEBI" id="CHEBI:57540"/>
        <dbReference type="ChEBI" id="CHEBI:61930"/>
        <dbReference type="ChEBI" id="CHEBI:83767"/>
        <dbReference type="EC" id="2.3.1.286"/>
    </reaction>
</comment>
<name>A0A7V9YY82_9BACL</name>
<evidence type="ECO:0000256" key="3">
    <source>
        <dbReference type="ARBA" id="ARBA00023027"/>
    </source>
</evidence>